<dbReference type="AlphaFoldDB" id="A0AAV9EMD8"/>
<dbReference type="Proteomes" id="UP001180020">
    <property type="component" value="Unassembled WGS sequence"/>
</dbReference>
<name>A0AAV9EMD8_ACOCL</name>
<evidence type="ECO:0000313" key="2">
    <source>
        <dbReference type="EMBL" id="KAK1314251.1"/>
    </source>
</evidence>
<reference evidence="2" key="1">
    <citation type="journal article" date="2023" name="Nat. Commun.">
        <title>Diploid and tetraploid genomes of Acorus and the evolution of monocots.</title>
        <authorList>
            <person name="Ma L."/>
            <person name="Liu K.W."/>
            <person name="Li Z."/>
            <person name="Hsiao Y.Y."/>
            <person name="Qi Y."/>
            <person name="Fu T."/>
            <person name="Tang G.D."/>
            <person name="Zhang D."/>
            <person name="Sun W.H."/>
            <person name="Liu D.K."/>
            <person name="Li Y."/>
            <person name="Chen G.Z."/>
            <person name="Liu X.D."/>
            <person name="Liao X.Y."/>
            <person name="Jiang Y.T."/>
            <person name="Yu X."/>
            <person name="Hao Y."/>
            <person name="Huang J."/>
            <person name="Zhao X.W."/>
            <person name="Ke S."/>
            <person name="Chen Y.Y."/>
            <person name="Wu W.L."/>
            <person name="Hsu J.L."/>
            <person name="Lin Y.F."/>
            <person name="Huang M.D."/>
            <person name="Li C.Y."/>
            <person name="Huang L."/>
            <person name="Wang Z.W."/>
            <person name="Zhao X."/>
            <person name="Zhong W.Y."/>
            <person name="Peng D.H."/>
            <person name="Ahmad S."/>
            <person name="Lan S."/>
            <person name="Zhang J.S."/>
            <person name="Tsai W.C."/>
            <person name="Van de Peer Y."/>
            <person name="Liu Z.J."/>
        </authorList>
    </citation>
    <scope>NUCLEOTIDE SEQUENCE</scope>
    <source>
        <strain evidence="2">CP</strain>
    </source>
</reference>
<protein>
    <recommendedName>
        <fullName evidence="4">Myb-like domain-containing protein</fullName>
    </recommendedName>
</protein>
<feature type="compositionally biased region" description="Basic and acidic residues" evidence="1">
    <location>
        <begin position="81"/>
        <end position="97"/>
    </location>
</feature>
<sequence length="238" mass="25560">MAAGVNPSVKRAGARQRAVVAGARAGGGGSGGSTMTEEVAVVKSSRPPTLIWTPEEQSLLEEGLTRYASVSKLSVRYKGGQKKEGRSESVKEKKSEEESSAQQNVRSYLLQASINDIDDGNFNDNGGPTGQIFKQNMQAFSRVSANLSSLQTHPSEEMNLENIELLSQARENVLVLLSLLNDMNGVSPEIMMKMPPLPVKLNEEIASAILRKPNLPLFGRSSAAGGFNGGASRKENHY</sequence>
<accession>A0AAV9EMD8</accession>
<gene>
    <name evidence="2" type="ORF">QJS10_CPA06g01465</name>
</gene>
<comment type="caution">
    <text evidence="2">The sequence shown here is derived from an EMBL/GenBank/DDBJ whole genome shotgun (WGS) entry which is preliminary data.</text>
</comment>
<dbReference type="EMBL" id="JAUJYO010000006">
    <property type="protein sequence ID" value="KAK1314251.1"/>
    <property type="molecule type" value="Genomic_DNA"/>
</dbReference>
<feature type="region of interest" description="Disordered" evidence="1">
    <location>
        <begin position="77"/>
        <end position="104"/>
    </location>
</feature>
<dbReference type="PANTHER" id="PTHR14000">
    <property type="entry name" value="FINGER CCCH DOMAIN PROTEIN, PUTATIVE (DUF3755)-RELATED"/>
    <property type="match status" value="1"/>
</dbReference>
<evidence type="ECO:0000256" key="1">
    <source>
        <dbReference type="SAM" id="MobiDB-lite"/>
    </source>
</evidence>
<reference evidence="2" key="2">
    <citation type="submission" date="2023-06" db="EMBL/GenBank/DDBJ databases">
        <authorList>
            <person name="Ma L."/>
            <person name="Liu K.-W."/>
            <person name="Li Z."/>
            <person name="Hsiao Y.-Y."/>
            <person name="Qi Y."/>
            <person name="Fu T."/>
            <person name="Tang G."/>
            <person name="Zhang D."/>
            <person name="Sun W.-H."/>
            <person name="Liu D.-K."/>
            <person name="Li Y."/>
            <person name="Chen G.-Z."/>
            <person name="Liu X.-D."/>
            <person name="Liao X.-Y."/>
            <person name="Jiang Y.-T."/>
            <person name="Yu X."/>
            <person name="Hao Y."/>
            <person name="Huang J."/>
            <person name="Zhao X.-W."/>
            <person name="Ke S."/>
            <person name="Chen Y.-Y."/>
            <person name="Wu W.-L."/>
            <person name="Hsu J.-L."/>
            <person name="Lin Y.-F."/>
            <person name="Huang M.-D."/>
            <person name="Li C.-Y."/>
            <person name="Huang L."/>
            <person name="Wang Z.-W."/>
            <person name="Zhao X."/>
            <person name="Zhong W.-Y."/>
            <person name="Peng D.-H."/>
            <person name="Ahmad S."/>
            <person name="Lan S."/>
            <person name="Zhang J.-S."/>
            <person name="Tsai W.-C."/>
            <person name="Van De Peer Y."/>
            <person name="Liu Z.-J."/>
        </authorList>
    </citation>
    <scope>NUCLEOTIDE SEQUENCE</scope>
    <source>
        <strain evidence="2">CP</strain>
        <tissue evidence="2">Leaves</tissue>
    </source>
</reference>
<keyword evidence="3" id="KW-1185">Reference proteome</keyword>
<dbReference type="PANTHER" id="PTHR14000:SF45">
    <property type="entry name" value="FINGER CCCH DOMAIN PROTEIN, PUTATIVE (DUF3755)-RELATED"/>
    <property type="match status" value="1"/>
</dbReference>
<evidence type="ECO:0000313" key="3">
    <source>
        <dbReference type="Proteomes" id="UP001180020"/>
    </source>
</evidence>
<organism evidence="2 3">
    <name type="scientific">Acorus calamus</name>
    <name type="common">Sweet flag</name>
    <dbReference type="NCBI Taxonomy" id="4465"/>
    <lineage>
        <taxon>Eukaryota</taxon>
        <taxon>Viridiplantae</taxon>
        <taxon>Streptophyta</taxon>
        <taxon>Embryophyta</taxon>
        <taxon>Tracheophyta</taxon>
        <taxon>Spermatophyta</taxon>
        <taxon>Magnoliopsida</taxon>
        <taxon>Liliopsida</taxon>
        <taxon>Acoraceae</taxon>
        <taxon>Acorus</taxon>
    </lineage>
</organism>
<evidence type="ECO:0008006" key="4">
    <source>
        <dbReference type="Google" id="ProtNLM"/>
    </source>
</evidence>
<proteinExistence type="predicted"/>